<feature type="compositionally biased region" description="Basic and acidic residues" evidence="1">
    <location>
        <begin position="1"/>
        <end position="18"/>
    </location>
</feature>
<comment type="caution">
    <text evidence="2">The sequence shown here is derived from an EMBL/GenBank/DDBJ whole genome shotgun (WGS) entry which is preliminary data.</text>
</comment>
<feature type="region of interest" description="Disordered" evidence="1">
    <location>
        <begin position="1"/>
        <end position="31"/>
    </location>
</feature>
<dbReference type="AlphaFoldDB" id="A0AAD7RD08"/>
<protein>
    <submittedName>
        <fullName evidence="2">Uncharacterized protein</fullName>
    </submittedName>
</protein>
<dbReference type="EMBL" id="JAINUG010000333">
    <property type="protein sequence ID" value="KAJ8378031.1"/>
    <property type="molecule type" value="Genomic_DNA"/>
</dbReference>
<organism evidence="2 3">
    <name type="scientific">Aldrovandia affinis</name>
    <dbReference type="NCBI Taxonomy" id="143900"/>
    <lineage>
        <taxon>Eukaryota</taxon>
        <taxon>Metazoa</taxon>
        <taxon>Chordata</taxon>
        <taxon>Craniata</taxon>
        <taxon>Vertebrata</taxon>
        <taxon>Euteleostomi</taxon>
        <taxon>Actinopterygii</taxon>
        <taxon>Neopterygii</taxon>
        <taxon>Teleostei</taxon>
        <taxon>Notacanthiformes</taxon>
        <taxon>Halosauridae</taxon>
        <taxon>Aldrovandia</taxon>
    </lineage>
</organism>
<feature type="region of interest" description="Disordered" evidence="1">
    <location>
        <begin position="78"/>
        <end position="106"/>
    </location>
</feature>
<sequence length="106" mass="12030">MTLWELRDEPLSRSDSDRGPPLSRAQRLNGSSKSTQLLLLHSHAEVTEIGFCVSRRSVTVSRLSRLRRAEQGTQARAFSGWPGYGSRYPHTHHRGVSRQLSRHDPL</sequence>
<proteinExistence type="predicted"/>
<accession>A0AAD7RD08</accession>
<gene>
    <name evidence="2" type="ORF">AAFF_G00249020</name>
</gene>
<reference evidence="2" key="1">
    <citation type="journal article" date="2023" name="Science">
        <title>Genome structures resolve the early diversification of teleost fishes.</title>
        <authorList>
            <person name="Parey E."/>
            <person name="Louis A."/>
            <person name="Montfort J."/>
            <person name="Bouchez O."/>
            <person name="Roques C."/>
            <person name="Iampietro C."/>
            <person name="Lluch J."/>
            <person name="Castinel A."/>
            <person name="Donnadieu C."/>
            <person name="Desvignes T."/>
            <person name="Floi Bucao C."/>
            <person name="Jouanno E."/>
            <person name="Wen M."/>
            <person name="Mejri S."/>
            <person name="Dirks R."/>
            <person name="Jansen H."/>
            <person name="Henkel C."/>
            <person name="Chen W.J."/>
            <person name="Zahm M."/>
            <person name="Cabau C."/>
            <person name="Klopp C."/>
            <person name="Thompson A.W."/>
            <person name="Robinson-Rechavi M."/>
            <person name="Braasch I."/>
            <person name="Lecointre G."/>
            <person name="Bobe J."/>
            <person name="Postlethwait J.H."/>
            <person name="Berthelot C."/>
            <person name="Roest Crollius H."/>
            <person name="Guiguen Y."/>
        </authorList>
    </citation>
    <scope>NUCLEOTIDE SEQUENCE</scope>
    <source>
        <strain evidence="2">NC1722</strain>
    </source>
</reference>
<evidence type="ECO:0000313" key="2">
    <source>
        <dbReference type="EMBL" id="KAJ8378031.1"/>
    </source>
</evidence>
<name>A0AAD7RD08_9TELE</name>
<keyword evidence="3" id="KW-1185">Reference proteome</keyword>
<dbReference type="Proteomes" id="UP001221898">
    <property type="component" value="Unassembled WGS sequence"/>
</dbReference>
<evidence type="ECO:0000256" key="1">
    <source>
        <dbReference type="SAM" id="MobiDB-lite"/>
    </source>
</evidence>
<evidence type="ECO:0000313" key="3">
    <source>
        <dbReference type="Proteomes" id="UP001221898"/>
    </source>
</evidence>